<feature type="domain" description="Fido" evidence="1">
    <location>
        <begin position="173"/>
        <end position="312"/>
    </location>
</feature>
<accession>A0A644UFJ3</accession>
<evidence type="ECO:0000259" key="1">
    <source>
        <dbReference type="PROSITE" id="PS51459"/>
    </source>
</evidence>
<dbReference type="InterPro" id="IPR040198">
    <property type="entry name" value="Fido_containing"/>
</dbReference>
<dbReference type="SUPFAM" id="SSF140931">
    <property type="entry name" value="Fic-like"/>
    <property type="match status" value="1"/>
</dbReference>
<organism evidence="2">
    <name type="scientific">bioreactor metagenome</name>
    <dbReference type="NCBI Taxonomy" id="1076179"/>
    <lineage>
        <taxon>unclassified sequences</taxon>
        <taxon>metagenomes</taxon>
        <taxon>ecological metagenomes</taxon>
    </lineage>
</organism>
<name>A0A644UFJ3_9ZZZZ</name>
<gene>
    <name evidence="2" type="ORF">SDC9_23517</name>
</gene>
<evidence type="ECO:0000313" key="2">
    <source>
        <dbReference type="EMBL" id="MPL77660.1"/>
    </source>
</evidence>
<reference evidence="2" key="1">
    <citation type="submission" date="2019-08" db="EMBL/GenBank/DDBJ databases">
        <authorList>
            <person name="Kucharzyk K."/>
            <person name="Murdoch R.W."/>
            <person name="Higgins S."/>
            <person name="Loffler F."/>
        </authorList>
    </citation>
    <scope>NUCLEOTIDE SEQUENCE</scope>
</reference>
<dbReference type="AlphaFoldDB" id="A0A644UFJ3"/>
<dbReference type="Gene3D" id="1.10.3290.10">
    <property type="entry name" value="Fido-like domain"/>
    <property type="match status" value="1"/>
</dbReference>
<dbReference type="EMBL" id="VSSQ01000109">
    <property type="protein sequence ID" value="MPL77660.1"/>
    <property type="molecule type" value="Genomic_DNA"/>
</dbReference>
<comment type="caution">
    <text evidence="2">The sequence shown here is derived from an EMBL/GenBank/DDBJ whole genome shotgun (WGS) entry which is preliminary data.</text>
</comment>
<dbReference type="PANTHER" id="PTHR13504">
    <property type="entry name" value="FIDO DOMAIN-CONTAINING PROTEIN DDB_G0283145"/>
    <property type="match status" value="1"/>
</dbReference>
<dbReference type="PANTHER" id="PTHR13504:SF38">
    <property type="entry name" value="FIDO DOMAIN-CONTAINING PROTEIN"/>
    <property type="match status" value="1"/>
</dbReference>
<proteinExistence type="predicted"/>
<dbReference type="Pfam" id="PF02661">
    <property type="entry name" value="Fic"/>
    <property type="match status" value="1"/>
</dbReference>
<dbReference type="PROSITE" id="PS51459">
    <property type="entry name" value="FIDO"/>
    <property type="match status" value="1"/>
</dbReference>
<dbReference type="InterPro" id="IPR036597">
    <property type="entry name" value="Fido-like_dom_sf"/>
</dbReference>
<protein>
    <recommendedName>
        <fullName evidence="1">Fido domain-containing protein</fullName>
    </recommendedName>
</protein>
<sequence length="334" mass="38842">MDPQLRIEKRPSASGDKYYLVKDIRVGKKGTKVSRLIKTGSPPTPEEEYAAKETHGPDILEQAVNKYGELRSQTLKYAYIPKSIGREIEKIRYIHKILQDTLTSHELEEYEKNSEYQYVHGTTSIEGNTLDLRETKQLLNDNIAPDNKLLREINEVQNFRLVKKYRDASKKPVTIEFILKIHQLIMTNIDIEMAGVFRRSNAIGIVGYDGLLPPADIIEESLQGIIDEYYRKVSEGYCPFEQAVLFHHRFECIHPFNDGNGRTGREIFNYLLIRDKFPRMFFISENFRKQYLDALNRGDKENYAGMVALFASMIIKQHKNVMERMVEQTTQKPQ</sequence>
<dbReference type="InterPro" id="IPR003812">
    <property type="entry name" value="Fido"/>
</dbReference>